<organism evidence="1 2">
    <name type="scientific">Rhabditophanes sp. KR3021</name>
    <dbReference type="NCBI Taxonomy" id="114890"/>
    <lineage>
        <taxon>Eukaryota</taxon>
        <taxon>Metazoa</taxon>
        <taxon>Ecdysozoa</taxon>
        <taxon>Nematoda</taxon>
        <taxon>Chromadorea</taxon>
        <taxon>Rhabditida</taxon>
        <taxon>Tylenchina</taxon>
        <taxon>Panagrolaimomorpha</taxon>
        <taxon>Strongyloidoidea</taxon>
        <taxon>Alloionematidae</taxon>
        <taxon>Rhabditophanes</taxon>
    </lineage>
</organism>
<sequence>MIITLSKLCPIFLIYFTTLSTFCSSCELNPLIRGHFKLKTFESNANGSKQIFEDIIIEATSVSKWGDCIESHERHNYILKSKEENKIGCYKCVLLVPKTINVVHLVYAKNDICHPDVTHAKMECFEANLSGINDGALLFKEHGSQPVPCGFHGLYNTQYSEIGSEEKCDSNDSMNVENCKYKEILSISFSNCKGGKVQKSFFCLGNFKEKNNSEFTALFDLDSGLHYCSKRVSKSDQIELYIGDPFKCEISPEKNGTEIYIFNKKSSIPERTLCTFPESLYGNYETFDIKANVLAYKKNVDNFENLSSYCIAKTDTAFLVKTVTECGAPLSYNCFHFNIRSPSITQIKITQVQGNELRECRSKETSDNSVWVSTIRKDARSMFCGFKGHWATTYDNKTKRCFSVVVKPAEFTSFSLVGFDCTDNSVFDSKYYECYGTWSEGNKTFLYTKEIKLGSKLNTCFLLQKIGEKLMFTKIGAQCIQSFNLNQTLILENKTIREDPGVLASNEFVRDDTTKSIQIDQKTAQVEEPFIQADDQHQKMTINISSKVFIFPWIHILTFAITYIIL</sequence>
<dbReference type="Proteomes" id="UP000095286">
    <property type="component" value="Unplaced"/>
</dbReference>
<protein>
    <submittedName>
        <fullName evidence="2">Uncharacterized protein</fullName>
    </submittedName>
</protein>
<name>A0AC35U5U2_9BILA</name>
<reference evidence="2" key="1">
    <citation type="submission" date="2016-11" db="UniProtKB">
        <authorList>
            <consortium name="WormBaseParasite"/>
        </authorList>
    </citation>
    <scope>IDENTIFICATION</scope>
    <source>
        <strain evidence="2">KR3021</strain>
    </source>
</reference>
<evidence type="ECO:0000313" key="2">
    <source>
        <dbReference type="WBParaSite" id="RSKR_0000766800.1"/>
    </source>
</evidence>
<proteinExistence type="predicted"/>
<evidence type="ECO:0000313" key="1">
    <source>
        <dbReference type="Proteomes" id="UP000095286"/>
    </source>
</evidence>
<dbReference type="WBParaSite" id="RSKR_0000766800.1">
    <property type="protein sequence ID" value="RSKR_0000766800.1"/>
    <property type="gene ID" value="RSKR_0000766800"/>
</dbReference>
<accession>A0AC35U5U2</accession>